<accession>A0A127PZE7</accession>
<organism evidence="1 2">
    <name type="scientific">Collimonas pratensis</name>
    <dbReference type="NCBI Taxonomy" id="279113"/>
    <lineage>
        <taxon>Bacteria</taxon>
        <taxon>Pseudomonadati</taxon>
        <taxon>Pseudomonadota</taxon>
        <taxon>Betaproteobacteria</taxon>
        <taxon>Burkholderiales</taxon>
        <taxon>Oxalobacteraceae</taxon>
        <taxon>Collimonas</taxon>
    </lineage>
</organism>
<proteinExistence type="predicted"/>
<dbReference type="PATRIC" id="fig|279113.9.peg.358"/>
<name>A0A127PZE7_9BURK</name>
<evidence type="ECO:0000313" key="1">
    <source>
        <dbReference type="EMBL" id="AMP02752.1"/>
    </source>
</evidence>
<dbReference type="KEGG" id="cpra:CPter91_0353"/>
<gene>
    <name evidence="1" type="ORF">CPter91_0353</name>
</gene>
<sequence length="37" mass="4157">MHEKTMHKTIAAFRAGKQSALIDKITAMILISRENSN</sequence>
<evidence type="ECO:0000313" key="2">
    <source>
        <dbReference type="Proteomes" id="UP000074561"/>
    </source>
</evidence>
<dbReference type="AlphaFoldDB" id="A0A127PZE7"/>
<dbReference type="EMBL" id="CP013234">
    <property type="protein sequence ID" value="AMP02752.1"/>
    <property type="molecule type" value="Genomic_DNA"/>
</dbReference>
<dbReference type="Proteomes" id="UP000074561">
    <property type="component" value="Chromosome"/>
</dbReference>
<reference evidence="1 2" key="1">
    <citation type="submission" date="2015-11" db="EMBL/GenBank/DDBJ databases">
        <title>Exploring the genomic traits of fungus-feeding bacterial genus Collimonas.</title>
        <authorList>
            <person name="Song C."/>
            <person name="Schmidt R."/>
            <person name="de Jager V."/>
            <person name="Krzyzanowska D."/>
            <person name="Jongedijk E."/>
            <person name="Cankar K."/>
            <person name="Beekwilder J."/>
            <person name="van Veen A."/>
            <person name="de Boer W."/>
            <person name="van Veen J.A."/>
            <person name="Garbeva P."/>
        </authorList>
    </citation>
    <scope>NUCLEOTIDE SEQUENCE [LARGE SCALE GENOMIC DNA]</scope>
    <source>
        <strain evidence="1 2">Ter91</strain>
    </source>
</reference>
<protein>
    <submittedName>
        <fullName evidence="1">Uncharacterized protein</fullName>
    </submittedName>
</protein>